<dbReference type="GO" id="GO:0007165">
    <property type="term" value="P:signal transduction"/>
    <property type="evidence" value="ECO:0007669"/>
    <property type="project" value="UniProtKB-KW"/>
</dbReference>
<dbReference type="PANTHER" id="PTHR32089">
    <property type="entry name" value="METHYL-ACCEPTING CHEMOTAXIS PROTEIN MCPB"/>
    <property type="match status" value="1"/>
</dbReference>
<feature type="domain" description="Methyl-accepting transducer" evidence="7">
    <location>
        <begin position="275"/>
        <end position="511"/>
    </location>
</feature>
<name>A0A4Q7EEU3_9GAMM</name>
<evidence type="ECO:0000256" key="1">
    <source>
        <dbReference type="ARBA" id="ARBA00004370"/>
    </source>
</evidence>
<comment type="subcellular location">
    <subcellularLocation>
        <location evidence="1">Membrane</location>
    </subcellularLocation>
</comment>
<accession>A0A4Q7EEU3</accession>
<dbReference type="CDD" id="cd19411">
    <property type="entry name" value="MCP2201-like_sensor"/>
    <property type="match status" value="1"/>
</dbReference>
<gene>
    <name evidence="8" type="ORF">C3B51_08235</name>
</gene>
<feature type="transmembrane region" description="Helical" evidence="6">
    <location>
        <begin position="12"/>
        <end position="31"/>
    </location>
</feature>
<dbReference type="InterPro" id="IPR004089">
    <property type="entry name" value="MCPsignal_dom"/>
</dbReference>
<feature type="transmembrane region" description="Helical" evidence="6">
    <location>
        <begin position="196"/>
        <end position="215"/>
    </location>
</feature>
<keyword evidence="5" id="KW-0175">Coiled coil</keyword>
<evidence type="ECO:0000313" key="8">
    <source>
        <dbReference type="EMBL" id="RZM81428.1"/>
    </source>
</evidence>
<evidence type="ECO:0000256" key="2">
    <source>
        <dbReference type="ARBA" id="ARBA00023224"/>
    </source>
</evidence>
<proteinExistence type="inferred from homology"/>
<dbReference type="EMBL" id="PPUZ01000022">
    <property type="protein sequence ID" value="RZM81428.1"/>
    <property type="molecule type" value="Genomic_DNA"/>
</dbReference>
<dbReference type="Pfam" id="PF12729">
    <property type="entry name" value="4HB_MCP_1"/>
    <property type="match status" value="1"/>
</dbReference>
<dbReference type="RefSeq" id="WP_130244720.1">
    <property type="nucleotide sequence ID" value="NZ_PPUZ01000022.1"/>
</dbReference>
<dbReference type="PROSITE" id="PS50111">
    <property type="entry name" value="CHEMOTAXIS_TRANSDUC_2"/>
    <property type="match status" value="1"/>
</dbReference>
<keyword evidence="6" id="KW-0472">Membrane</keyword>
<dbReference type="Pfam" id="PF00015">
    <property type="entry name" value="MCPsignal"/>
    <property type="match status" value="1"/>
</dbReference>
<reference evidence="8 9" key="1">
    <citation type="submission" date="2018-01" db="EMBL/GenBank/DDBJ databases">
        <title>Co-occurrence of chitin degradation, pigmentation and bioactivity in marine Pseudoalteromonas.</title>
        <authorList>
            <person name="Paulsen S."/>
            <person name="Gram L."/>
            <person name="Machado H."/>
        </authorList>
    </citation>
    <scope>NUCLEOTIDE SEQUENCE [LARGE SCALE GENOMIC DNA]</scope>
    <source>
        <strain evidence="8 9">S1946</strain>
    </source>
</reference>
<evidence type="ECO:0000256" key="6">
    <source>
        <dbReference type="SAM" id="Phobius"/>
    </source>
</evidence>
<organism evidence="8 9">
    <name type="scientific">Pseudoalteromonas rubra</name>
    <dbReference type="NCBI Taxonomy" id="43658"/>
    <lineage>
        <taxon>Bacteria</taxon>
        <taxon>Pseudomonadati</taxon>
        <taxon>Pseudomonadota</taxon>
        <taxon>Gammaproteobacteria</taxon>
        <taxon>Alteromonadales</taxon>
        <taxon>Pseudoalteromonadaceae</taxon>
        <taxon>Pseudoalteromonas</taxon>
    </lineage>
</organism>
<evidence type="ECO:0000259" key="7">
    <source>
        <dbReference type="PROSITE" id="PS50111"/>
    </source>
</evidence>
<dbReference type="GO" id="GO:0016020">
    <property type="term" value="C:membrane"/>
    <property type="evidence" value="ECO:0007669"/>
    <property type="project" value="UniProtKB-SubCell"/>
</dbReference>
<evidence type="ECO:0000313" key="9">
    <source>
        <dbReference type="Proteomes" id="UP000292345"/>
    </source>
</evidence>
<dbReference type="SUPFAM" id="SSF58104">
    <property type="entry name" value="Methyl-accepting chemotaxis protein (MCP) signaling domain"/>
    <property type="match status" value="1"/>
</dbReference>
<keyword evidence="6" id="KW-1133">Transmembrane helix</keyword>
<dbReference type="InterPro" id="IPR047347">
    <property type="entry name" value="YvaQ-like_sensor"/>
</dbReference>
<dbReference type="InterPro" id="IPR024478">
    <property type="entry name" value="HlyB_4HB_MCP"/>
</dbReference>
<dbReference type="GO" id="GO:0004888">
    <property type="term" value="F:transmembrane signaling receptor activity"/>
    <property type="evidence" value="ECO:0007669"/>
    <property type="project" value="InterPro"/>
</dbReference>
<dbReference type="PANTHER" id="PTHR32089:SF112">
    <property type="entry name" value="LYSOZYME-LIKE PROTEIN-RELATED"/>
    <property type="match status" value="1"/>
</dbReference>
<sequence>MVQWLMGLTVKSRLVVGFGIALLLLIVMTVIGSNRVTFIDHTLTEITDVNSVKQRYAINFRGSVHDRAIAIRDVAIARSASELSEYEREIEQLARFYQDSDAKMTQMVNSGAHFSAQEREILNRIKRIEAKTLPLIRTILSNKKAGQSVDTLVLDEARPAFISWLNVINEFIDYQEQQNQTLTPAAREAAGGFSQLMLWFTFIAVAISVLVGWAIERSFQRSLGGEPQDAAAAVTRISGGDLTGQIQTDYPDSMLDSVCRMSGELTRIVTSIKEVSEQLSVQADAVTGASGEIYDAAQHQAEATSNTARMLDSLRENMMRVSDIARQTEENSTQTVTFADQGRQAIRNTAEAMDTIAQTVDGTVSQIQKLAEQTKQIGGIANVISGISEQTNLLALNAAIEAARAGESGRGFAVVADEVRQLARRTFEATDQIESMIREVQSETSATVAAMEKTQPQVEHGRTLTFEATELLEQIDTQAQNSLSQVGEVVNVAQQQASAINEVASNMEEITEAAQDAMSALNDNKQATKKLSQMSGVLSKNIGFFRI</sequence>
<dbReference type="AlphaFoldDB" id="A0A4Q7EEU3"/>
<dbReference type="InterPro" id="IPR004090">
    <property type="entry name" value="Chemotax_Me-accpt_rcpt"/>
</dbReference>
<evidence type="ECO:0000256" key="5">
    <source>
        <dbReference type="SAM" id="Coils"/>
    </source>
</evidence>
<dbReference type="Gene3D" id="1.10.287.950">
    <property type="entry name" value="Methyl-accepting chemotaxis protein"/>
    <property type="match status" value="1"/>
</dbReference>
<keyword evidence="2 4" id="KW-0807">Transducer</keyword>
<dbReference type="PRINTS" id="PR00260">
    <property type="entry name" value="CHEMTRNSDUCR"/>
</dbReference>
<dbReference type="CDD" id="cd11386">
    <property type="entry name" value="MCP_signal"/>
    <property type="match status" value="1"/>
</dbReference>
<comment type="caution">
    <text evidence="8">The sequence shown here is derived from an EMBL/GenBank/DDBJ whole genome shotgun (WGS) entry which is preliminary data.</text>
</comment>
<evidence type="ECO:0000256" key="3">
    <source>
        <dbReference type="ARBA" id="ARBA00029447"/>
    </source>
</evidence>
<feature type="coiled-coil region" evidence="5">
    <location>
        <begin position="76"/>
        <end position="103"/>
    </location>
</feature>
<dbReference type="FunFam" id="1.10.287.950:FF:000001">
    <property type="entry name" value="Methyl-accepting chemotaxis sensory transducer"/>
    <property type="match status" value="1"/>
</dbReference>
<dbReference type="Proteomes" id="UP000292345">
    <property type="component" value="Unassembled WGS sequence"/>
</dbReference>
<comment type="similarity">
    <text evidence="3">Belongs to the methyl-accepting chemotaxis (MCP) protein family.</text>
</comment>
<dbReference type="GO" id="GO:0006935">
    <property type="term" value="P:chemotaxis"/>
    <property type="evidence" value="ECO:0007669"/>
    <property type="project" value="InterPro"/>
</dbReference>
<dbReference type="SMART" id="SM00283">
    <property type="entry name" value="MA"/>
    <property type="match status" value="1"/>
</dbReference>
<protein>
    <submittedName>
        <fullName evidence="8">Methyl-accepting chemotaxis protein</fullName>
    </submittedName>
</protein>
<keyword evidence="6" id="KW-0812">Transmembrane</keyword>
<evidence type="ECO:0000256" key="4">
    <source>
        <dbReference type="PROSITE-ProRule" id="PRU00284"/>
    </source>
</evidence>